<evidence type="ECO:0000313" key="1">
    <source>
        <dbReference type="EMBL" id="MBC9247931.1"/>
    </source>
</evidence>
<organism evidence="1 2">
    <name type="scientific">Paracoccus amoyensis</name>
    <dbReference type="NCBI Taxonomy" id="2760093"/>
    <lineage>
        <taxon>Bacteria</taxon>
        <taxon>Pseudomonadati</taxon>
        <taxon>Pseudomonadota</taxon>
        <taxon>Alphaproteobacteria</taxon>
        <taxon>Rhodobacterales</taxon>
        <taxon>Paracoccaceae</taxon>
        <taxon>Paracoccus</taxon>
    </lineage>
</organism>
<dbReference type="EMBL" id="JACOQL010000004">
    <property type="protein sequence ID" value="MBC9247931.1"/>
    <property type="molecule type" value="Genomic_DNA"/>
</dbReference>
<evidence type="ECO:0008006" key="3">
    <source>
        <dbReference type="Google" id="ProtNLM"/>
    </source>
</evidence>
<dbReference type="AlphaFoldDB" id="A0A926JC90"/>
<sequence length="184" mass="20567">MTTDHITPDELAVAMPHILAAPKDDSRVECLCFRPAYNLRIFPDNLTLTRDQGIPGERWMTAPWMKLADGRPDPRIQVSILPLRVMDTVWRDRKGTPHPGDPIICDLDMSEENLPAGSLLQVGSAIIRVSDVFNDGCVKWKARYGAAAKDWIVDNMPLRLRGILCSIERDGEVRLGDPVRKLAG</sequence>
<proteinExistence type="predicted"/>
<dbReference type="SUPFAM" id="SSF50800">
    <property type="entry name" value="PK beta-barrel domain-like"/>
    <property type="match status" value="1"/>
</dbReference>
<reference evidence="1" key="1">
    <citation type="submission" date="2020-08" db="EMBL/GenBank/DDBJ databases">
        <title>Paracoccus amoyensis sp. nov., isolated from the surface seawater at coast of Xiamen, Fujian.</title>
        <authorList>
            <person name="Lyu L."/>
        </authorList>
    </citation>
    <scope>NUCLEOTIDE SEQUENCE</scope>
    <source>
        <strain evidence="1">11-3</strain>
    </source>
</reference>
<keyword evidence="2" id="KW-1185">Reference proteome</keyword>
<comment type="caution">
    <text evidence="1">The sequence shown here is derived from an EMBL/GenBank/DDBJ whole genome shotgun (WGS) entry which is preliminary data.</text>
</comment>
<dbReference type="RefSeq" id="WP_187794412.1">
    <property type="nucleotide sequence ID" value="NZ_JACOQL010000004.1"/>
</dbReference>
<accession>A0A926JC90</accession>
<gene>
    <name evidence="1" type="ORF">H4P12_14720</name>
</gene>
<protein>
    <recommendedName>
        <fullName evidence="3">MOSC domain-containing protein</fullName>
    </recommendedName>
</protein>
<dbReference type="InterPro" id="IPR011037">
    <property type="entry name" value="Pyrv_Knase-like_insert_dom_sf"/>
</dbReference>
<name>A0A926JC90_9RHOB</name>
<dbReference type="Gene3D" id="2.40.33.20">
    <property type="entry name" value="PK beta-barrel domain-like"/>
    <property type="match status" value="1"/>
</dbReference>
<evidence type="ECO:0000313" key="2">
    <source>
        <dbReference type="Proteomes" id="UP000608594"/>
    </source>
</evidence>
<dbReference type="Proteomes" id="UP000608594">
    <property type="component" value="Unassembled WGS sequence"/>
</dbReference>